<proteinExistence type="predicted"/>
<accession>A0A0N0NKC6</accession>
<name>A0A0N0NKC6_9EURO</name>
<feature type="region of interest" description="Disordered" evidence="1">
    <location>
        <begin position="106"/>
        <end position="130"/>
    </location>
</feature>
<dbReference type="OrthoDB" id="425602at2759"/>
<organism evidence="2 3">
    <name type="scientific">Cyphellophora attinorum</name>
    <dbReference type="NCBI Taxonomy" id="1664694"/>
    <lineage>
        <taxon>Eukaryota</taxon>
        <taxon>Fungi</taxon>
        <taxon>Dikarya</taxon>
        <taxon>Ascomycota</taxon>
        <taxon>Pezizomycotina</taxon>
        <taxon>Eurotiomycetes</taxon>
        <taxon>Chaetothyriomycetidae</taxon>
        <taxon>Chaetothyriales</taxon>
        <taxon>Cyphellophoraceae</taxon>
        <taxon>Cyphellophora</taxon>
    </lineage>
</organism>
<dbReference type="GeneID" id="28735060"/>
<feature type="region of interest" description="Disordered" evidence="1">
    <location>
        <begin position="346"/>
        <end position="369"/>
    </location>
</feature>
<feature type="compositionally biased region" description="Basic and acidic residues" evidence="1">
    <location>
        <begin position="348"/>
        <end position="359"/>
    </location>
</feature>
<feature type="compositionally biased region" description="Polar residues" evidence="1">
    <location>
        <begin position="24"/>
        <end position="34"/>
    </location>
</feature>
<gene>
    <name evidence="2" type="ORF">AB675_3152</name>
</gene>
<comment type="caution">
    <text evidence="2">The sequence shown here is derived from an EMBL/GenBank/DDBJ whole genome shotgun (WGS) entry which is preliminary data.</text>
</comment>
<protein>
    <submittedName>
        <fullName evidence="2">Uncharacterized protein</fullName>
    </submittedName>
</protein>
<evidence type="ECO:0000313" key="2">
    <source>
        <dbReference type="EMBL" id="KPI37878.1"/>
    </source>
</evidence>
<dbReference type="VEuPathDB" id="FungiDB:AB675_3152"/>
<dbReference type="Proteomes" id="UP000038010">
    <property type="component" value="Unassembled WGS sequence"/>
</dbReference>
<evidence type="ECO:0000313" key="3">
    <source>
        <dbReference type="Proteomes" id="UP000038010"/>
    </source>
</evidence>
<sequence>MATLSAARQPFGVLNDSKLRHLQSVKNTQNSIPSPSLKRRAPSPDNSDSENVDPRSFDLKRKRTSLDNDVTFPKPARYSLSNTPLRGPRVLPATPRLDTVAKNTTPVSAPAAAGRSPTRKRTGFKPGRFNAPISTKAPLLSITAALQGTLANKKAKVQVIMFFDIYEEPEHAQNDRINDWTISQSADNLLDISDDEGKNNQSNDRGKENIDPNGPSVPMTRSMAAARAASEELKKDIMADDRAPLGELETVKYYSEGLDATSVVLVQDDDASEEKSSVEVEGVASKAEFTFDAGKALPTDFDTTDIAAVIKSSAPLFDTTVTAVAKADTSNDIPRLEPGEDLEIWESESAKDENERAEASESVFALQEL</sequence>
<dbReference type="RefSeq" id="XP_017997841.1">
    <property type="nucleotide sequence ID" value="XM_018143180.1"/>
</dbReference>
<dbReference type="EMBL" id="LFJN01000021">
    <property type="protein sequence ID" value="KPI37878.1"/>
    <property type="molecule type" value="Genomic_DNA"/>
</dbReference>
<feature type="region of interest" description="Disordered" evidence="1">
    <location>
        <begin position="191"/>
        <end position="219"/>
    </location>
</feature>
<evidence type="ECO:0000256" key="1">
    <source>
        <dbReference type="SAM" id="MobiDB-lite"/>
    </source>
</evidence>
<keyword evidence="3" id="KW-1185">Reference proteome</keyword>
<reference evidence="2 3" key="1">
    <citation type="submission" date="2015-06" db="EMBL/GenBank/DDBJ databases">
        <title>Draft genome of the ant-associated black yeast Phialophora attae CBS 131958.</title>
        <authorList>
            <person name="Moreno L.F."/>
            <person name="Stielow B.J."/>
            <person name="de Hoog S."/>
            <person name="Vicente V.A."/>
            <person name="Weiss V.A."/>
            <person name="de Vries M."/>
            <person name="Cruz L.M."/>
            <person name="Souza E.M."/>
        </authorList>
    </citation>
    <scope>NUCLEOTIDE SEQUENCE [LARGE SCALE GENOMIC DNA]</scope>
    <source>
        <strain evidence="2 3">CBS 131958</strain>
    </source>
</reference>
<dbReference type="STRING" id="1664694.A0A0N0NKC6"/>
<feature type="region of interest" description="Disordered" evidence="1">
    <location>
        <begin position="1"/>
        <end position="89"/>
    </location>
</feature>
<dbReference type="AlphaFoldDB" id="A0A0N0NKC6"/>